<dbReference type="RefSeq" id="WP_186286063.1">
    <property type="nucleotide sequence ID" value="NZ_JACMSF010000046.1"/>
</dbReference>
<proteinExistence type="predicted"/>
<organism evidence="2 3">
    <name type="scientific">Streptomyces cupreus</name>
    <dbReference type="NCBI Taxonomy" id="2759956"/>
    <lineage>
        <taxon>Bacteria</taxon>
        <taxon>Bacillati</taxon>
        <taxon>Actinomycetota</taxon>
        <taxon>Actinomycetes</taxon>
        <taxon>Kitasatosporales</taxon>
        <taxon>Streptomycetaceae</taxon>
        <taxon>Streptomyces</taxon>
    </lineage>
</organism>
<sequence length="116" mass="11658">MRAGACAAGVLVAAGRSASGTDGSHDKGPGGSGGGGASSPTTSEAPRTASVGDIARERAREACLGMWQDIADAAETPDWDSPQLGRYATGDALSTISRALYADHVNGLVSREEPKN</sequence>
<dbReference type="EMBL" id="JACMSF010000046">
    <property type="protein sequence ID" value="MBC2906206.1"/>
    <property type="molecule type" value="Genomic_DNA"/>
</dbReference>
<evidence type="ECO:0000256" key="1">
    <source>
        <dbReference type="SAM" id="MobiDB-lite"/>
    </source>
</evidence>
<keyword evidence="3" id="KW-1185">Reference proteome</keyword>
<dbReference type="Proteomes" id="UP000584670">
    <property type="component" value="Unassembled WGS sequence"/>
</dbReference>
<gene>
    <name evidence="2" type="ORF">H4N64_32595</name>
</gene>
<comment type="caution">
    <text evidence="2">The sequence shown here is derived from an EMBL/GenBank/DDBJ whole genome shotgun (WGS) entry which is preliminary data.</text>
</comment>
<dbReference type="AlphaFoldDB" id="A0A7X1J8K0"/>
<name>A0A7X1J8K0_9ACTN</name>
<evidence type="ECO:0000313" key="3">
    <source>
        <dbReference type="Proteomes" id="UP000584670"/>
    </source>
</evidence>
<feature type="region of interest" description="Disordered" evidence="1">
    <location>
        <begin position="16"/>
        <end position="55"/>
    </location>
</feature>
<reference evidence="2 3" key="1">
    <citation type="submission" date="2020-08" db="EMBL/GenBank/DDBJ databases">
        <title>Streptomyces sp. PSKA01 genome sequencing and assembly.</title>
        <authorList>
            <person name="Mandal S."/>
            <person name="Maiti P.K."/>
            <person name="Das P."/>
        </authorList>
    </citation>
    <scope>NUCLEOTIDE SEQUENCE [LARGE SCALE GENOMIC DNA]</scope>
    <source>
        <strain evidence="2 3">PSKA01</strain>
    </source>
</reference>
<accession>A0A7X1J8K0</accession>
<protein>
    <submittedName>
        <fullName evidence="2">Uncharacterized protein</fullName>
    </submittedName>
</protein>
<evidence type="ECO:0000313" key="2">
    <source>
        <dbReference type="EMBL" id="MBC2906206.1"/>
    </source>
</evidence>